<dbReference type="PANTHER" id="PTHR43422">
    <property type="entry name" value="THIAMINE THIAZOLE SYNTHASE"/>
    <property type="match status" value="1"/>
</dbReference>
<keyword evidence="2" id="KW-0732">Signal</keyword>
<sequence length="478" mass="50022">MTHTVIAGASIAGLATALALAATGHRVTVLDRADAPPPPPADPGREGTWFTRRPTVPQGGHSHTLTSLGVRTLAHRAPHVLAAARTAGAHLLDLTDALPPDATDTAREMGDDDLTALACRRPTLEHVLHQAALATPGITLRHATTVAALDLDDSGRIQAVRTSDHTRLAADAVVDATGRRAASRTWLAQAGIPLAADHTCPSGLTGHTRFYRLLAGQRPGPLGRGNAAGDIFDHYAGVLHPGDGDTFSIALATLPGDRALAGLNTPEGFTAAARATPGLTVWLESGISEPISPVHAITAPPNTLRGNATTRQKPIPGLFPVADAACITNPLFGRGMSLALAHAYALADLLAAHDPTATTTARLAARLAEDLYTPWYTHAAHADRLRIARWRAAVTATEPPPPTDTDRLQAKIALAARTDGTVWRGLTRMLMTLATPAEILDDKFLTRIQHAPTAQPRPAGPTRADLVRLVTAAEGAAR</sequence>
<dbReference type="EMBL" id="BMQQ01000049">
    <property type="protein sequence ID" value="GGT64809.1"/>
    <property type="molecule type" value="Genomic_DNA"/>
</dbReference>
<evidence type="ECO:0000313" key="3">
    <source>
        <dbReference type="EMBL" id="GGT64809.1"/>
    </source>
</evidence>
<proteinExistence type="predicted"/>
<dbReference type="PANTHER" id="PTHR43422:SF3">
    <property type="entry name" value="THIAMINE THIAZOLE SYNTHASE"/>
    <property type="match status" value="1"/>
</dbReference>
<protein>
    <submittedName>
        <fullName evidence="3">Uncharacterized protein</fullName>
    </submittedName>
</protein>
<dbReference type="SUPFAM" id="SSF51905">
    <property type="entry name" value="FAD/NAD(P)-binding domain"/>
    <property type="match status" value="1"/>
</dbReference>
<evidence type="ECO:0000256" key="2">
    <source>
        <dbReference type="SAM" id="SignalP"/>
    </source>
</evidence>
<organism evidence="3 4">
    <name type="scientific">Streptomyces purpureus</name>
    <dbReference type="NCBI Taxonomy" id="1951"/>
    <lineage>
        <taxon>Bacteria</taxon>
        <taxon>Bacillati</taxon>
        <taxon>Actinomycetota</taxon>
        <taxon>Actinomycetes</taxon>
        <taxon>Kitasatosporales</taxon>
        <taxon>Streptomycetaceae</taxon>
        <taxon>Streptomyces</taxon>
    </lineage>
</organism>
<feature type="region of interest" description="Disordered" evidence="1">
    <location>
        <begin position="30"/>
        <end position="62"/>
    </location>
</feature>
<reference evidence="3" key="2">
    <citation type="submission" date="2020-09" db="EMBL/GenBank/DDBJ databases">
        <authorList>
            <person name="Sun Q."/>
            <person name="Ohkuma M."/>
        </authorList>
    </citation>
    <scope>NUCLEOTIDE SEQUENCE</scope>
    <source>
        <strain evidence="3">JCM 3172</strain>
    </source>
</reference>
<reference evidence="3" key="1">
    <citation type="journal article" date="2014" name="Int. J. Syst. Evol. Microbiol.">
        <title>Complete genome sequence of Corynebacterium casei LMG S-19264T (=DSM 44701T), isolated from a smear-ripened cheese.</title>
        <authorList>
            <consortium name="US DOE Joint Genome Institute (JGI-PGF)"/>
            <person name="Walter F."/>
            <person name="Albersmeier A."/>
            <person name="Kalinowski J."/>
            <person name="Ruckert C."/>
        </authorList>
    </citation>
    <scope>NUCLEOTIDE SEQUENCE</scope>
    <source>
        <strain evidence="3">JCM 3172</strain>
    </source>
</reference>
<comment type="caution">
    <text evidence="3">The sequence shown here is derived from an EMBL/GenBank/DDBJ whole genome shotgun (WGS) entry which is preliminary data.</text>
</comment>
<name>A0A918LXJ3_9ACTN</name>
<gene>
    <name evidence="3" type="ORF">GCM10014713_67330</name>
</gene>
<evidence type="ECO:0000313" key="4">
    <source>
        <dbReference type="Proteomes" id="UP000619486"/>
    </source>
</evidence>
<accession>A0A918LXJ3</accession>
<dbReference type="InterPro" id="IPR036188">
    <property type="entry name" value="FAD/NAD-bd_sf"/>
</dbReference>
<dbReference type="AlphaFoldDB" id="A0A918LXJ3"/>
<dbReference type="RefSeq" id="WP_189205480.1">
    <property type="nucleotide sequence ID" value="NZ_BMQQ01000049.1"/>
</dbReference>
<dbReference type="Proteomes" id="UP000619486">
    <property type="component" value="Unassembled WGS sequence"/>
</dbReference>
<keyword evidence="4" id="KW-1185">Reference proteome</keyword>
<dbReference type="PRINTS" id="PR00420">
    <property type="entry name" value="RNGMNOXGNASE"/>
</dbReference>
<feature type="signal peptide" evidence="2">
    <location>
        <begin position="1"/>
        <end position="21"/>
    </location>
</feature>
<dbReference type="Gene3D" id="3.50.50.60">
    <property type="entry name" value="FAD/NAD(P)-binding domain"/>
    <property type="match status" value="1"/>
</dbReference>
<evidence type="ECO:0000256" key="1">
    <source>
        <dbReference type="SAM" id="MobiDB-lite"/>
    </source>
</evidence>
<feature type="chain" id="PRO_5037690422" evidence="2">
    <location>
        <begin position="22"/>
        <end position="478"/>
    </location>
</feature>